<evidence type="ECO:0000313" key="3">
    <source>
        <dbReference type="Proteomes" id="UP000254051"/>
    </source>
</evidence>
<dbReference type="CDD" id="cd02211">
    <property type="entry name" value="cupin_UGlyAH_N"/>
    <property type="match status" value="1"/>
</dbReference>
<organism evidence="2 3">
    <name type="scientific">Faecalicatena contorta</name>
    <dbReference type="NCBI Taxonomy" id="39482"/>
    <lineage>
        <taxon>Bacteria</taxon>
        <taxon>Bacillati</taxon>
        <taxon>Bacillota</taxon>
        <taxon>Clostridia</taxon>
        <taxon>Lachnospirales</taxon>
        <taxon>Lachnospiraceae</taxon>
        <taxon>Faecalicatena</taxon>
    </lineage>
</organism>
<dbReference type="InterPro" id="IPR014710">
    <property type="entry name" value="RmlC-like_jellyroll"/>
</dbReference>
<dbReference type="CDD" id="cd02212">
    <property type="entry name" value="cupin_UGlyAH_C"/>
    <property type="match status" value="1"/>
</dbReference>
<protein>
    <submittedName>
        <fullName evidence="2">(S)-ureidoglycine aminohydrolase</fullName>
    </submittedName>
</protein>
<reference evidence="3" key="1">
    <citation type="submission" date="2017-07" db="EMBL/GenBank/DDBJ databases">
        <authorList>
            <person name="Varghese N."/>
            <person name="Submissions S."/>
        </authorList>
    </citation>
    <scope>NUCLEOTIDE SEQUENCE [LARGE SCALE GENOMIC DNA]</scope>
    <source>
        <strain evidence="3">NLAE-zl-C134</strain>
    </source>
</reference>
<evidence type="ECO:0000259" key="1">
    <source>
        <dbReference type="Pfam" id="PF07883"/>
    </source>
</evidence>
<dbReference type="InterPro" id="IPR017627">
    <property type="entry name" value="UGHY"/>
</dbReference>
<accession>A0A315ZV71</accession>
<dbReference type="InterPro" id="IPR011051">
    <property type="entry name" value="RmlC_Cupin_sf"/>
</dbReference>
<dbReference type="InterPro" id="IPR013096">
    <property type="entry name" value="Cupin_2"/>
</dbReference>
<proteinExistence type="predicted"/>
<sequence>MSYLNGVTGYRKDILSTRSIIKKDNYAVIEPDGLVKNTIPGFDNCEITILASPKLGASFVDYLVAAEPGGGNKQGFGAAGEEIFFYILEGTVKVWNGEKEAELTDGGYIFCPEGTKLYFENAGDKKARGFLYKRLYDRIEGYEAHTVIENINNVDWVNYEGMEDVLVKDFLPAAGDLGFDMNFHILAFKQGACHGYIETHVQEHGAYVYSGEGMYVLDNEWISVKKGDYLFMSAYCPQAAYGIGRGEMFAYVYSKDCNRDVRL</sequence>
<dbReference type="SUPFAM" id="SSF51182">
    <property type="entry name" value="RmlC-like cupins"/>
    <property type="match status" value="1"/>
</dbReference>
<dbReference type="PANTHER" id="PTHR34571">
    <property type="entry name" value="(S)-UREIDOGLYCINE AMINOHYDROLASE"/>
    <property type="match status" value="1"/>
</dbReference>
<dbReference type="Gene3D" id="2.60.120.10">
    <property type="entry name" value="Jelly Rolls"/>
    <property type="match status" value="1"/>
</dbReference>
<dbReference type="OrthoDB" id="9814939at2"/>
<dbReference type="RefSeq" id="WP_109712778.1">
    <property type="nucleotide sequence ID" value="NZ_QGDS01000010.1"/>
</dbReference>
<dbReference type="Proteomes" id="UP000254051">
    <property type="component" value="Unassembled WGS sequence"/>
</dbReference>
<evidence type="ECO:0000313" key="2">
    <source>
        <dbReference type="EMBL" id="SUQ15191.1"/>
    </source>
</evidence>
<keyword evidence="3" id="KW-1185">Reference proteome</keyword>
<dbReference type="InterPro" id="IPR044697">
    <property type="entry name" value="UGlyAH_cupin_C"/>
</dbReference>
<dbReference type="Pfam" id="PF07883">
    <property type="entry name" value="Cupin_2"/>
    <property type="match status" value="1"/>
</dbReference>
<gene>
    <name evidence="2" type="ORF">SAMN05216529_11094</name>
</gene>
<name>A0A315ZV71_9FIRM</name>
<dbReference type="EMBL" id="UHJJ01000010">
    <property type="protein sequence ID" value="SUQ15191.1"/>
    <property type="molecule type" value="Genomic_DNA"/>
</dbReference>
<dbReference type="AlphaFoldDB" id="A0A315ZV71"/>
<dbReference type="InterPro" id="IPR044704">
    <property type="entry name" value="UGlyAH_cupin_N"/>
</dbReference>
<dbReference type="PANTHER" id="PTHR34571:SF1">
    <property type="entry name" value="(S)-UREIDOGLYCINE AMINOHYDROLASE"/>
    <property type="match status" value="1"/>
</dbReference>
<dbReference type="NCBIfam" id="TIGR03214">
    <property type="entry name" value="ura-cupin"/>
    <property type="match status" value="1"/>
</dbReference>
<dbReference type="GO" id="GO:0071522">
    <property type="term" value="F:ureidoglycine aminohydrolase activity"/>
    <property type="evidence" value="ECO:0007669"/>
    <property type="project" value="InterPro"/>
</dbReference>
<keyword evidence="2" id="KW-0378">Hydrolase</keyword>
<feature type="domain" description="Cupin type-2" evidence="1">
    <location>
        <begin position="79"/>
        <end position="128"/>
    </location>
</feature>